<dbReference type="Pfam" id="PF03033">
    <property type="entry name" value="Glyco_transf_28"/>
    <property type="match status" value="1"/>
</dbReference>
<dbReference type="GO" id="GO:0016906">
    <property type="term" value="F:sterol 3-beta-glucosyltransferase activity"/>
    <property type="evidence" value="ECO:0007669"/>
    <property type="project" value="UniProtKB-ARBA"/>
</dbReference>
<dbReference type="AlphaFoldDB" id="A0A6A5YAP4"/>
<evidence type="ECO:0000256" key="2">
    <source>
        <dbReference type="SAM" id="MobiDB-lite"/>
    </source>
</evidence>
<feature type="compositionally biased region" description="Basic and acidic residues" evidence="2">
    <location>
        <begin position="20"/>
        <end position="33"/>
    </location>
</feature>
<dbReference type="GeneID" id="54290923"/>
<proteinExistence type="predicted"/>
<keyword evidence="6" id="KW-1185">Reference proteome</keyword>
<name>A0A6A5YAP4_9PLEO</name>
<dbReference type="InterPro" id="IPR004276">
    <property type="entry name" value="GlycoTrans_28_N"/>
</dbReference>
<dbReference type="OrthoDB" id="5835829at2759"/>
<organism evidence="5 6">
    <name type="scientific">Aaosphaeria arxii CBS 175.79</name>
    <dbReference type="NCBI Taxonomy" id="1450172"/>
    <lineage>
        <taxon>Eukaryota</taxon>
        <taxon>Fungi</taxon>
        <taxon>Dikarya</taxon>
        <taxon>Ascomycota</taxon>
        <taxon>Pezizomycotina</taxon>
        <taxon>Dothideomycetes</taxon>
        <taxon>Pleosporomycetidae</taxon>
        <taxon>Pleosporales</taxon>
        <taxon>Pleosporales incertae sedis</taxon>
        <taxon>Aaosphaeria</taxon>
    </lineage>
</organism>
<dbReference type="FunFam" id="3.40.50.2000:FF:000009">
    <property type="entry name" value="Sterol 3-beta-glucosyltransferase UGT80A2"/>
    <property type="match status" value="1"/>
</dbReference>
<feature type="domain" description="Erythromycin biosynthesis protein CIII-like C-terminal" evidence="4">
    <location>
        <begin position="392"/>
        <end position="492"/>
    </location>
</feature>
<dbReference type="Gene3D" id="3.40.50.2000">
    <property type="entry name" value="Glycogen Phosphorylase B"/>
    <property type="match status" value="2"/>
</dbReference>
<dbReference type="GO" id="GO:0005975">
    <property type="term" value="P:carbohydrate metabolic process"/>
    <property type="evidence" value="ECO:0007669"/>
    <property type="project" value="InterPro"/>
</dbReference>
<dbReference type="Proteomes" id="UP000799778">
    <property type="component" value="Unassembled WGS sequence"/>
</dbReference>
<dbReference type="InterPro" id="IPR002213">
    <property type="entry name" value="UDP_glucos_trans"/>
</dbReference>
<dbReference type="RefSeq" id="XP_033390189.1">
    <property type="nucleotide sequence ID" value="XM_033533526.1"/>
</dbReference>
<accession>A0A6A5YAP4</accession>
<gene>
    <name evidence="5" type="ORF">BU24DRAFT_488185</name>
</gene>
<feature type="region of interest" description="Disordered" evidence="2">
    <location>
        <begin position="888"/>
        <end position="909"/>
    </location>
</feature>
<feature type="region of interest" description="Disordered" evidence="2">
    <location>
        <begin position="602"/>
        <end position="657"/>
    </location>
</feature>
<reference evidence="5" key="1">
    <citation type="journal article" date="2020" name="Stud. Mycol.">
        <title>101 Dothideomycetes genomes: a test case for predicting lifestyles and emergence of pathogens.</title>
        <authorList>
            <person name="Haridas S."/>
            <person name="Albert R."/>
            <person name="Binder M."/>
            <person name="Bloem J."/>
            <person name="Labutti K."/>
            <person name="Salamov A."/>
            <person name="Andreopoulos B."/>
            <person name="Baker S."/>
            <person name="Barry K."/>
            <person name="Bills G."/>
            <person name="Bluhm B."/>
            <person name="Cannon C."/>
            <person name="Castanera R."/>
            <person name="Culley D."/>
            <person name="Daum C."/>
            <person name="Ezra D."/>
            <person name="Gonzalez J."/>
            <person name="Henrissat B."/>
            <person name="Kuo A."/>
            <person name="Liang C."/>
            <person name="Lipzen A."/>
            <person name="Lutzoni F."/>
            <person name="Magnuson J."/>
            <person name="Mondo S."/>
            <person name="Nolan M."/>
            <person name="Ohm R."/>
            <person name="Pangilinan J."/>
            <person name="Park H.-J."/>
            <person name="Ramirez L."/>
            <person name="Alfaro M."/>
            <person name="Sun H."/>
            <person name="Tritt A."/>
            <person name="Yoshinaga Y."/>
            <person name="Zwiers L.-H."/>
            <person name="Turgeon B."/>
            <person name="Goodwin S."/>
            <person name="Spatafora J."/>
            <person name="Crous P."/>
            <person name="Grigoriev I."/>
        </authorList>
    </citation>
    <scope>NUCLEOTIDE SEQUENCE</scope>
    <source>
        <strain evidence="5">CBS 175.79</strain>
    </source>
</reference>
<dbReference type="PANTHER" id="PTHR48050:SF27">
    <property type="entry name" value="GLUCOSYLTRANSFERASE, PUTATIVE (AFU_ORTHOLOGUE AFUA_7G04880)-RELATED"/>
    <property type="match status" value="1"/>
</dbReference>
<feature type="compositionally biased region" description="Basic and acidic residues" evidence="2">
    <location>
        <begin position="888"/>
        <end position="902"/>
    </location>
</feature>
<evidence type="ECO:0000256" key="1">
    <source>
        <dbReference type="ARBA" id="ARBA00022679"/>
    </source>
</evidence>
<evidence type="ECO:0000259" key="3">
    <source>
        <dbReference type="Pfam" id="PF03033"/>
    </source>
</evidence>
<dbReference type="InterPro" id="IPR010610">
    <property type="entry name" value="EryCIII-like_C"/>
</dbReference>
<feature type="compositionally biased region" description="Polar residues" evidence="2">
    <location>
        <begin position="615"/>
        <end position="653"/>
    </location>
</feature>
<dbReference type="EMBL" id="ML978066">
    <property type="protein sequence ID" value="KAF2021850.1"/>
    <property type="molecule type" value="Genomic_DNA"/>
</dbReference>
<evidence type="ECO:0000313" key="6">
    <source>
        <dbReference type="Proteomes" id="UP000799778"/>
    </source>
</evidence>
<feature type="region of interest" description="Disordered" evidence="2">
    <location>
        <begin position="1"/>
        <end position="33"/>
    </location>
</feature>
<dbReference type="Pfam" id="PF06722">
    <property type="entry name" value="EryCIII-like_C"/>
    <property type="match status" value="1"/>
</dbReference>
<sequence>MMKGSRTPEAPISAELPGESIRDARSSLDSRQEKTGFVVTEDGRVDVDVDSKLARALSKIYTPKELPPPYHEAAEGSKTWDIQLNIVIHVVGSRGDVQPFIALGVELQRYGHRVRLATHDVFKDFVQSSGLEFYPIGGDPAELMAYMVKNPGLIPSLKSLQAGEITKKRDMVKEMLEGCWRSCIHEDLYTRKPFTADCIIANPPSFAHVHCAQALGIPVHLMFTMPWTNTSAFPHPLANIKGQEGRENVANYISYSIVEWLTWQGLGDIINDFRLELDLEEIETFEGSDLLRMLKVPFTYCWSPALVPKPKDWPSYIDVCGFFFREPPQYTPPQDLADFLSAGPPPVYIGFGSIVLDDAAAMTKTLVEAVRKVGTRAIISKGWSKLGGIDDENIFMLGDCPHEWLFQHVSAVVHHGGAGTTACGLRFGKPTTIVPFFGDQPFWGNMVAAAGAGHPPIHHKLLNVQNLAEAIQYCLSSEAKTAALRIAEQMRTESGVAAAVDSFHRNLPREGFKCDVIPRLPAAWAWKKGKRTKLLSKVAAATVVSNNPSEVKHIYEPKPIFIENIRWDPISGGASAVWKTSYDMATSITGMVTKPVERVQYEQRRRAREGAAAASDTSQNHSQPSMHSSRTSIHSADSANSKPTSSDRPSRTGTALKASAKSIGGIVPVATKGMLVDIPLAITDGLHNMPQMYGGEVRDNGKVKDWKSGLSVAGKTFAWGFVDGISDLVVMPYKGAKKEGSLGAVKGFGKGAVNLVAKPGAGMFGVFGYTSAGIAKSLRSSVHGGTKKKIMEARQCEVPFMAPSKQRIRDTTFITRIRRPIQDTSFITSTCPSIQRTQFITQTDRQHGPHARNVVALQTKISIAPIRIASTTALPTVHECNNLNTLDHPFDSCSPERHDSRWNGRGGLQ</sequence>
<keyword evidence="1 5" id="KW-0808">Transferase</keyword>
<evidence type="ECO:0000259" key="4">
    <source>
        <dbReference type="Pfam" id="PF06722"/>
    </source>
</evidence>
<dbReference type="InterPro" id="IPR050426">
    <property type="entry name" value="Glycosyltransferase_28"/>
</dbReference>
<dbReference type="PANTHER" id="PTHR48050">
    <property type="entry name" value="STEROL 3-BETA-GLUCOSYLTRANSFERASE"/>
    <property type="match status" value="1"/>
</dbReference>
<evidence type="ECO:0000313" key="5">
    <source>
        <dbReference type="EMBL" id="KAF2021850.1"/>
    </source>
</evidence>
<dbReference type="SUPFAM" id="SSF53756">
    <property type="entry name" value="UDP-Glycosyltransferase/glycogen phosphorylase"/>
    <property type="match status" value="1"/>
</dbReference>
<dbReference type="CDD" id="cd03784">
    <property type="entry name" value="GT1_Gtf-like"/>
    <property type="match status" value="1"/>
</dbReference>
<dbReference type="FunFam" id="3.40.50.2000:FF:000100">
    <property type="entry name" value="Glycosyltransferase family 1 protein"/>
    <property type="match status" value="1"/>
</dbReference>
<feature type="domain" description="Glycosyltransferase family 28 N-terminal" evidence="3">
    <location>
        <begin position="86"/>
        <end position="234"/>
    </location>
</feature>
<protein>
    <submittedName>
        <fullName evidence="5">Glycosyltransferase family 1 protein</fullName>
    </submittedName>
</protein>